<dbReference type="OrthoDB" id="9761147at2"/>
<dbReference type="InterPro" id="IPR011604">
    <property type="entry name" value="PDDEXK-like_dom_sf"/>
</dbReference>
<dbReference type="Pfam" id="PF12705">
    <property type="entry name" value="PDDEXK_1"/>
    <property type="match status" value="1"/>
</dbReference>
<comment type="caution">
    <text evidence="2">The sequence shown here is derived from an EMBL/GenBank/DDBJ whole genome shotgun (WGS) entry which is preliminary data.</text>
</comment>
<gene>
    <name evidence="2" type="ORF">AYR66_13390</name>
</gene>
<protein>
    <submittedName>
        <fullName evidence="2">Helicase I</fullName>
    </submittedName>
</protein>
<dbReference type="SUPFAM" id="SSF52540">
    <property type="entry name" value="P-loop containing nucleoside triphosphate hydrolases"/>
    <property type="match status" value="1"/>
</dbReference>
<dbReference type="Proteomes" id="UP000197535">
    <property type="component" value="Unassembled WGS sequence"/>
</dbReference>
<sequence length="900" mass="100008">MPQRSLLIPPSSAFWNDVARALLDEGMPGGTDPARRDFSGVRVLVPGFIHAQCLKSAMADILRHAFVPPRITTMSAWVRMLPPGEEEQGVPSQSERLMSLYAELRQHAWLKKLFSARRNTDLLPLAQVLLALFDELTEAMLPSMHLSPDAAEERWQGALEQLPLPARNILSDEAQLVWTLWKTQLDSTDVTAVCHARMMRLAEQADAPLIWINPTPAGPLQDAFLSAYAERQPVLRIGLDWHAPAIPGVFASAWMEMLEEEGRDSWFAGRLADIATPPALSLCASGSLEEESQRGAQLVVDWLSEGRERIAIIAQDRAVARRIRALLERAQVYVADETGWKLSTTRTAAALAALLDVVSTRCDTVVLLDLLKSPFLFPGMAEKSLRVMEIEHALRRANVMGGWDAVVGVLDKLPQAQELVRQVAEQATHFAGRKSLREWGATTSDALDALGMHEALRNDAAGIQVVMLLDMLAQDCDGMTHQFSFPEWRAFLSLQLESAPFVPPETDRRVVMLQLSGAPLRSFDAVLMVGADADHLPSQSTETLFFANAVRRELGLETREARQRVQLRDFAELLIANPEIVLSWQSHRDGEPNAVSNWIERLQLALERGGAGPLPMRRVEIGPRALTCRPPAMPSPAAPGLLPHKLSASGYNSLVACPYQFFATRMLGLTGLDELSDMPEKRDYGDWLHEILRHYHERLRDGHVGLSGREELLRSISESVFGKALEQSAAALGYYARWQKAIPAYIAWANEREEGGWKFAFGEQRFDKTLSWEGGQVTLHGFIDRIDENEAGERAVLDYKTKPIQSLRDKLKDTEDHQLAFYGLLSDLPVNAAHYVALELTKDKTGDAEAKNFAEWQALLEKQIVSNIKAIAEGAALPANGIEKVCVFCEVRGLCRKGGW</sequence>
<evidence type="ECO:0000259" key="1">
    <source>
        <dbReference type="Pfam" id="PF12705"/>
    </source>
</evidence>
<dbReference type="InterPro" id="IPR027417">
    <property type="entry name" value="P-loop_NTPase"/>
</dbReference>
<reference evidence="2 3" key="1">
    <citation type="submission" date="2016-02" db="EMBL/GenBank/DDBJ databases">
        <authorList>
            <person name="Wen L."/>
            <person name="He K."/>
            <person name="Yang H."/>
        </authorList>
    </citation>
    <scope>NUCLEOTIDE SEQUENCE [LARGE SCALE GENOMIC DNA]</scope>
    <source>
        <strain evidence="2 3">TSA40</strain>
    </source>
</reference>
<organism evidence="2 3">
    <name type="scientific">Noviherbaspirillum denitrificans</name>
    <dbReference type="NCBI Taxonomy" id="1968433"/>
    <lineage>
        <taxon>Bacteria</taxon>
        <taxon>Pseudomonadati</taxon>
        <taxon>Pseudomonadota</taxon>
        <taxon>Betaproteobacteria</taxon>
        <taxon>Burkholderiales</taxon>
        <taxon>Oxalobacteraceae</taxon>
        <taxon>Noviherbaspirillum</taxon>
    </lineage>
</organism>
<keyword evidence="2" id="KW-0067">ATP-binding</keyword>
<keyword evidence="3" id="KW-1185">Reference proteome</keyword>
<dbReference type="InterPro" id="IPR038726">
    <property type="entry name" value="PDDEXK_AddAB-type"/>
</dbReference>
<accession>A0A254TCQ1</accession>
<dbReference type="AlphaFoldDB" id="A0A254TCQ1"/>
<evidence type="ECO:0000313" key="2">
    <source>
        <dbReference type="EMBL" id="OWW20335.1"/>
    </source>
</evidence>
<keyword evidence="2" id="KW-0347">Helicase</keyword>
<dbReference type="EMBL" id="LSTO01000001">
    <property type="protein sequence ID" value="OWW20335.1"/>
    <property type="molecule type" value="Genomic_DNA"/>
</dbReference>
<dbReference type="RefSeq" id="WP_088707222.1">
    <property type="nucleotide sequence ID" value="NZ_LSTO01000001.1"/>
</dbReference>
<name>A0A254TCQ1_9BURK</name>
<feature type="domain" description="PD-(D/E)XK endonuclease-like" evidence="1">
    <location>
        <begin position="646"/>
        <end position="896"/>
    </location>
</feature>
<evidence type="ECO:0000313" key="3">
    <source>
        <dbReference type="Proteomes" id="UP000197535"/>
    </source>
</evidence>
<dbReference type="Gene3D" id="3.90.320.10">
    <property type="match status" value="1"/>
</dbReference>
<keyword evidence="2" id="KW-0547">Nucleotide-binding</keyword>
<keyword evidence="2" id="KW-0378">Hydrolase</keyword>
<proteinExistence type="predicted"/>
<dbReference type="GO" id="GO:0004386">
    <property type="term" value="F:helicase activity"/>
    <property type="evidence" value="ECO:0007669"/>
    <property type="project" value="UniProtKB-KW"/>
</dbReference>